<dbReference type="GeneID" id="28848311"/>
<keyword evidence="10 11" id="KW-0472">Membrane</keyword>
<dbReference type="PROSITE" id="PS50920">
    <property type="entry name" value="SOLCAR"/>
    <property type="match status" value="3"/>
</dbReference>
<evidence type="ECO:0000256" key="6">
    <source>
        <dbReference type="ARBA" id="ARBA00022737"/>
    </source>
</evidence>
<dbReference type="Proteomes" id="UP000078397">
    <property type="component" value="Unassembled WGS sequence"/>
</dbReference>
<comment type="similarity">
    <text evidence="12">Belongs to the mitochondrial carrier (TC 2.A.29) family.</text>
</comment>
<dbReference type="STRING" id="1380566.A0A179FV90"/>
<dbReference type="GO" id="GO:0005743">
    <property type="term" value="C:mitochondrial inner membrane"/>
    <property type="evidence" value="ECO:0007669"/>
    <property type="project" value="UniProtKB-SubCell"/>
</dbReference>
<dbReference type="Pfam" id="PF00153">
    <property type="entry name" value="Mito_carr"/>
    <property type="match status" value="3"/>
</dbReference>
<keyword evidence="6" id="KW-0677">Repeat</keyword>
<proteinExistence type="inferred from homology"/>
<evidence type="ECO:0000256" key="7">
    <source>
        <dbReference type="ARBA" id="ARBA00022792"/>
    </source>
</evidence>
<evidence type="ECO:0000256" key="2">
    <source>
        <dbReference type="ARBA" id="ARBA00004448"/>
    </source>
</evidence>
<dbReference type="InterPro" id="IPR018108">
    <property type="entry name" value="MCP_transmembrane"/>
</dbReference>
<dbReference type="AlphaFoldDB" id="A0A179FV90"/>
<comment type="function">
    <text evidence="1">Mitochondrial transporter that mediates uptake of thiamine pyrophosphate (ThPP) into mitochondria.</text>
</comment>
<keyword evidence="4 12" id="KW-0813">Transport</keyword>
<dbReference type="InterPro" id="IPR023395">
    <property type="entry name" value="MCP_dom_sf"/>
</dbReference>
<dbReference type="EMBL" id="LSBJ02000003">
    <property type="protein sequence ID" value="OAQ68909.1"/>
    <property type="molecule type" value="Genomic_DNA"/>
</dbReference>
<keyword evidence="7" id="KW-0999">Mitochondrion inner membrane</keyword>
<feature type="repeat" description="Solcar" evidence="11">
    <location>
        <begin position="309"/>
        <end position="397"/>
    </location>
</feature>
<evidence type="ECO:0000256" key="4">
    <source>
        <dbReference type="ARBA" id="ARBA00022448"/>
    </source>
</evidence>
<feature type="transmembrane region" description="Helical" evidence="13">
    <location>
        <begin position="369"/>
        <end position="391"/>
    </location>
</feature>
<evidence type="ECO:0000313" key="15">
    <source>
        <dbReference type="Proteomes" id="UP000078397"/>
    </source>
</evidence>
<feature type="repeat" description="Solcar" evidence="11">
    <location>
        <begin position="63"/>
        <end position="154"/>
    </location>
</feature>
<protein>
    <recommendedName>
        <fullName evidence="3">Mitochondrial thiamine pyrophosphate carrier 1</fullName>
    </recommendedName>
</protein>
<dbReference type="Gene3D" id="1.50.40.10">
    <property type="entry name" value="Mitochondrial carrier domain"/>
    <property type="match status" value="1"/>
</dbReference>
<evidence type="ECO:0000256" key="10">
    <source>
        <dbReference type="ARBA" id="ARBA00023136"/>
    </source>
</evidence>
<sequence>MPTSSPLADHASMTEIARDKVRQHVGAATAAATIPISTKKKDPAVCPTDDEAITPRNKTRSWDYVWRSGVAGGLAGCAAKTLVAPLDRVKILFQASNPQFAKYTGSSFGVATAMRAIYHYEGGRGLFRGHSATLLRIFPYAGIKFLAYEQIRAMLIPGKDYETPLRRLLSGSLAGVTSVFLTYPLEVVRVRLAFETKRDGRSSLTSICRQIYNESPVQKAATARLPNAPTPVAAAAQTTVAAADSIVPRRGVVNFYRGFAPTLLGMLPYAGMSFLTHDTVSDMLRHPSIAKYTTLPRRKTQPEGRPAPLRSWAELTSGGIAGLISQTSSYPLEIIRRRMQVSGAVGDGHRMRLRETARLIFQERGFRGFFVGLTIGYVKIIPMAAVSFYTYERMKLVFGI</sequence>
<evidence type="ECO:0000256" key="3">
    <source>
        <dbReference type="ARBA" id="ARBA00021935"/>
    </source>
</evidence>
<evidence type="ECO:0000256" key="8">
    <source>
        <dbReference type="ARBA" id="ARBA00022989"/>
    </source>
</evidence>
<feature type="repeat" description="Solcar" evidence="11">
    <location>
        <begin position="162"/>
        <end position="283"/>
    </location>
</feature>
<organism evidence="14 15">
    <name type="scientific">Pochonia chlamydosporia 170</name>
    <dbReference type="NCBI Taxonomy" id="1380566"/>
    <lineage>
        <taxon>Eukaryota</taxon>
        <taxon>Fungi</taxon>
        <taxon>Dikarya</taxon>
        <taxon>Ascomycota</taxon>
        <taxon>Pezizomycotina</taxon>
        <taxon>Sordariomycetes</taxon>
        <taxon>Hypocreomycetidae</taxon>
        <taxon>Hypocreales</taxon>
        <taxon>Clavicipitaceae</taxon>
        <taxon>Pochonia</taxon>
    </lineage>
</organism>
<evidence type="ECO:0000256" key="13">
    <source>
        <dbReference type="SAM" id="Phobius"/>
    </source>
</evidence>
<dbReference type="OrthoDB" id="270584at2759"/>
<evidence type="ECO:0000256" key="1">
    <source>
        <dbReference type="ARBA" id="ARBA00002238"/>
    </source>
</evidence>
<gene>
    <name evidence="14" type="ORF">VFPPC_05069</name>
</gene>
<dbReference type="GO" id="GO:0015228">
    <property type="term" value="F:coenzyme A transmembrane transporter activity"/>
    <property type="evidence" value="ECO:0007669"/>
    <property type="project" value="EnsemblFungi"/>
</dbReference>
<evidence type="ECO:0000256" key="5">
    <source>
        <dbReference type="ARBA" id="ARBA00022692"/>
    </source>
</evidence>
<keyword evidence="5 11" id="KW-0812">Transmembrane</keyword>
<evidence type="ECO:0000256" key="11">
    <source>
        <dbReference type="PROSITE-ProRule" id="PRU00282"/>
    </source>
</evidence>
<evidence type="ECO:0000313" key="14">
    <source>
        <dbReference type="EMBL" id="OAQ68909.1"/>
    </source>
</evidence>
<dbReference type="InterPro" id="IPR002067">
    <property type="entry name" value="MCP"/>
</dbReference>
<reference evidence="14 15" key="1">
    <citation type="journal article" date="2016" name="PLoS Pathog.">
        <title>Biosynthesis of antibiotic leucinostatins in bio-control fungus Purpureocillium lilacinum and their inhibition on phytophthora revealed by genome mining.</title>
        <authorList>
            <person name="Wang G."/>
            <person name="Liu Z."/>
            <person name="Lin R."/>
            <person name="Li E."/>
            <person name="Mao Z."/>
            <person name="Ling J."/>
            <person name="Yang Y."/>
            <person name="Yin W.B."/>
            <person name="Xie B."/>
        </authorList>
    </citation>
    <scope>NUCLEOTIDE SEQUENCE [LARGE SCALE GENOMIC DNA]</scope>
    <source>
        <strain evidence="14">170</strain>
    </source>
</reference>
<dbReference type="RefSeq" id="XP_018145759.1">
    <property type="nucleotide sequence ID" value="XM_018284317.1"/>
</dbReference>
<keyword evidence="9" id="KW-0496">Mitochondrion</keyword>
<dbReference type="KEGG" id="pchm:VFPPC_05069"/>
<evidence type="ECO:0000256" key="12">
    <source>
        <dbReference type="RuleBase" id="RU000488"/>
    </source>
</evidence>
<evidence type="ECO:0000256" key="9">
    <source>
        <dbReference type="ARBA" id="ARBA00023128"/>
    </source>
</evidence>
<keyword evidence="8 13" id="KW-1133">Transmembrane helix</keyword>
<name>A0A179FV90_METCM</name>
<comment type="caution">
    <text evidence="14">The sequence shown here is derived from an EMBL/GenBank/DDBJ whole genome shotgun (WGS) entry which is preliminary data.</text>
</comment>
<dbReference type="PRINTS" id="PR00926">
    <property type="entry name" value="MITOCARRIER"/>
</dbReference>
<accession>A0A179FV90</accession>
<dbReference type="PANTHER" id="PTHR24089">
    <property type="entry name" value="SOLUTE CARRIER FAMILY 25"/>
    <property type="match status" value="1"/>
</dbReference>
<comment type="subcellular location">
    <subcellularLocation>
        <location evidence="2">Mitochondrion inner membrane</location>
        <topology evidence="2">Multi-pass membrane protein</topology>
    </subcellularLocation>
</comment>
<keyword evidence="15" id="KW-1185">Reference proteome</keyword>
<dbReference type="SUPFAM" id="SSF103506">
    <property type="entry name" value="Mitochondrial carrier"/>
    <property type="match status" value="1"/>
</dbReference>